<protein>
    <recommendedName>
        <fullName evidence="4">Orotidine 5'-phosphate decarboxylase</fullName>
        <ecNumber evidence="3">4.1.1.23</ecNumber>
    </recommendedName>
    <alternativeName>
        <fullName evidence="8">OMP decarboxylase</fullName>
    </alternativeName>
</protein>
<feature type="binding site" evidence="9">
    <location>
        <position position="220"/>
    </location>
    <ligand>
        <name>substrate</name>
    </ligand>
</feature>
<evidence type="ECO:0000256" key="8">
    <source>
        <dbReference type="ARBA" id="ARBA00033428"/>
    </source>
</evidence>
<feature type="binding site" evidence="9">
    <location>
        <position position="209"/>
    </location>
    <ligand>
        <name>substrate</name>
    </ligand>
</feature>
<keyword evidence="7" id="KW-0456">Lyase</keyword>
<dbReference type="GO" id="GO:0006207">
    <property type="term" value="P:'de novo' pyrimidine nucleobase biosynthetic process"/>
    <property type="evidence" value="ECO:0007669"/>
    <property type="project" value="InterPro"/>
</dbReference>
<dbReference type="Pfam" id="PF00215">
    <property type="entry name" value="OMPdecase"/>
    <property type="match status" value="1"/>
</dbReference>
<organism evidence="11 12">
    <name type="scientific">Candidatus Spechtbacteria bacterium RIFCSPLOWO2_01_FULL_46_10</name>
    <dbReference type="NCBI Taxonomy" id="1802163"/>
    <lineage>
        <taxon>Bacteria</taxon>
        <taxon>Candidatus Spechtiibacteriota</taxon>
    </lineage>
</organism>
<dbReference type="EC" id="4.1.1.23" evidence="3"/>
<evidence type="ECO:0000256" key="1">
    <source>
        <dbReference type="ARBA" id="ARBA00002356"/>
    </source>
</evidence>
<reference evidence="11 12" key="1">
    <citation type="journal article" date="2016" name="Nat. Commun.">
        <title>Thousands of microbial genomes shed light on interconnected biogeochemical processes in an aquifer system.</title>
        <authorList>
            <person name="Anantharaman K."/>
            <person name="Brown C.T."/>
            <person name="Hug L.A."/>
            <person name="Sharon I."/>
            <person name="Castelle C.J."/>
            <person name="Probst A.J."/>
            <person name="Thomas B.C."/>
            <person name="Singh A."/>
            <person name="Wilkins M.J."/>
            <person name="Karaoz U."/>
            <person name="Brodie E.L."/>
            <person name="Williams K.H."/>
            <person name="Hubbard S.S."/>
            <person name="Banfield J.F."/>
        </authorList>
    </citation>
    <scope>NUCLEOTIDE SEQUENCE [LARGE SCALE GENOMIC DNA]</scope>
</reference>
<dbReference type="AlphaFoldDB" id="A0A1G2HJ69"/>
<dbReference type="STRING" id="1802163.A2932_01945"/>
<accession>A0A1G2HJ69</accession>
<dbReference type="InterPro" id="IPR011060">
    <property type="entry name" value="RibuloseP-bd_barrel"/>
</dbReference>
<comment type="pathway">
    <text evidence="2">Pyrimidine metabolism; UMP biosynthesis via de novo pathway; UMP from orotate: step 2/2.</text>
</comment>
<evidence type="ECO:0000256" key="4">
    <source>
        <dbReference type="ARBA" id="ARBA00021923"/>
    </source>
</evidence>
<comment type="caution">
    <text evidence="11">The sequence shown here is derived from an EMBL/GenBank/DDBJ whole genome shotgun (WGS) entry which is preliminary data.</text>
</comment>
<dbReference type="SMART" id="SM00934">
    <property type="entry name" value="OMPdecase"/>
    <property type="match status" value="1"/>
</dbReference>
<feature type="binding site" evidence="9">
    <location>
        <position position="14"/>
    </location>
    <ligand>
        <name>substrate</name>
    </ligand>
</feature>
<dbReference type="GO" id="GO:0005829">
    <property type="term" value="C:cytosol"/>
    <property type="evidence" value="ECO:0007669"/>
    <property type="project" value="TreeGrafter"/>
</dbReference>
<name>A0A1G2HJ69_9BACT</name>
<dbReference type="GO" id="GO:0004590">
    <property type="term" value="F:orotidine-5'-phosphate decarboxylase activity"/>
    <property type="evidence" value="ECO:0007669"/>
    <property type="project" value="UniProtKB-EC"/>
</dbReference>
<feature type="domain" description="Orotidine 5'-phosphate decarboxylase" evidence="10">
    <location>
        <begin position="8"/>
        <end position="258"/>
    </location>
</feature>
<gene>
    <name evidence="11" type="ORF">A2932_01945</name>
</gene>
<dbReference type="Proteomes" id="UP000179153">
    <property type="component" value="Unassembled WGS sequence"/>
</dbReference>
<keyword evidence="5" id="KW-0210">Decarboxylase</keyword>
<evidence type="ECO:0000256" key="5">
    <source>
        <dbReference type="ARBA" id="ARBA00022793"/>
    </source>
</evidence>
<dbReference type="PANTHER" id="PTHR32119:SF2">
    <property type="entry name" value="OROTIDINE 5'-PHOSPHATE DECARBOXYLASE"/>
    <property type="match status" value="1"/>
</dbReference>
<dbReference type="InterPro" id="IPR001754">
    <property type="entry name" value="OMPdeCOase_dom"/>
</dbReference>
<comment type="function">
    <text evidence="1">Catalyzes the decarboxylation of orotidine 5'-monophosphate (OMP) to uridine 5'-monophosphate (UMP).</text>
</comment>
<evidence type="ECO:0000313" key="12">
    <source>
        <dbReference type="Proteomes" id="UP000179153"/>
    </source>
</evidence>
<dbReference type="GO" id="GO:0044205">
    <property type="term" value="P:'de novo' UMP biosynthetic process"/>
    <property type="evidence" value="ECO:0007669"/>
    <property type="project" value="InterPro"/>
</dbReference>
<evidence type="ECO:0000259" key="10">
    <source>
        <dbReference type="SMART" id="SM00934"/>
    </source>
</evidence>
<evidence type="ECO:0000256" key="3">
    <source>
        <dbReference type="ARBA" id="ARBA00012321"/>
    </source>
</evidence>
<proteinExistence type="predicted"/>
<dbReference type="EMBL" id="MHOI01000006">
    <property type="protein sequence ID" value="OGZ61948.1"/>
    <property type="molecule type" value="Genomic_DNA"/>
</dbReference>
<evidence type="ECO:0000256" key="7">
    <source>
        <dbReference type="ARBA" id="ARBA00023239"/>
    </source>
</evidence>
<evidence type="ECO:0000256" key="6">
    <source>
        <dbReference type="ARBA" id="ARBA00022975"/>
    </source>
</evidence>
<evidence type="ECO:0000313" key="11">
    <source>
        <dbReference type="EMBL" id="OGZ61948.1"/>
    </source>
</evidence>
<dbReference type="SUPFAM" id="SSF51366">
    <property type="entry name" value="Ribulose-phoshate binding barrel"/>
    <property type="match status" value="1"/>
</dbReference>
<dbReference type="InterPro" id="IPR014732">
    <property type="entry name" value="OMPdecase"/>
</dbReference>
<feature type="binding site" evidence="9">
    <location>
        <position position="139"/>
    </location>
    <ligand>
        <name>substrate</name>
    </ligand>
</feature>
<sequence>MTISAGHRIIVALDDINFVDAWDLARKLKGQVTIFKLHEILDRGGPLTTFQTFGAVWVDLKLQEPPNKIQGRLLPYIKQGADFLTVSSFCWKESMRAAAEIKGNTKILAVGLLSSLDEKAVREMLMMPLSEYFSPGLLSQYSPEYIKRMFICSDDGFMRRDVIREFARHFALAAAESGLDGFVCAPYELPALENIGLPKDFIKIVTNVRPDGFVLPKDDQNLNRSATPREALDMGADYIVIGSPITKAPDPLSRVMEIIKEISPA</sequence>
<keyword evidence="6" id="KW-0665">Pyrimidine biosynthesis</keyword>
<feature type="binding site" evidence="9">
    <location>
        <position position="36"/>
    </location>
    <ligand>
        <name>substrate</name>
    </ligand>
</feature>
<dbReference type="InterPro" id="IPR013785">
    <property type="entry name" value="Aldolase_TIM"/>
</dbReference>
<evidence type="ECO:0000256" key="2">
    <source>
        <dbReference type="ARBA" id="ARBA00004861"/>
    </source>
</evidence>
<dbReference type="PANTHER" id="PTHR32119">
    <property type="entry name" value="OROTIDINE 5'-PHOSPHATE DECARBOXYLASE"/>
    <property type="match status" value="1"/>
</dbReference>
<feature type="binding site" evidence="9">
    <location>
        <position position="242"/>
    </location>
    <ligand>
        <name>substrate</name>
    </ligand>
</feature>
<dbReference type="Gene3D" id="3.20.20.70">
    <property type="entry name" value="Aldolase class I"/>
    <property type="match status" value="1"/>
</dbReference>
<evidence type="ECO:0000256" key="9">
    <source>
        <dbReference type="PIRSR" id="PIRSR614732-2"/>
    </source>
</evidence>